<reference evidence="1 2" key="1">
    <citation type="journal article" date="2018" name="Front. Plant Sci.">
        <title>Red Clover (Trifolium pratense) and Zigzag Clover (T. medium) - A Picture of Genomic Similarities and Differences.</title>
        <authorList>
            <person name="Dluhosova J."/>
            <person name="Istvanek J."/>
            <person name="Nedelnik J."/>
            <person name="Repkova J."/>
        </authorList>
    </citation>
    <scope>NUCLEOTIDE SEQUENCE [LARGE SCALE GENOMIC DNA]</scope>
    <source>
        <strain evidence="2">cv. 10/8</strain>
        <tissue evidence="1">Leaf</tissue>
    </source>
</reference>
<organism evidence="1 2">
    <name type="scientific">Trifolium medium</name>
    <dbReference type="NCBI Taxonomy" id="97028"/>
    <lineage>
        <taxon>Eukaryota</taxon>
        <taxon>Viridiplantae</taxon>
        <taxon>Streptophyta</taxon>
        <taxon>Embryophyta</taxon>
        <taxon>Tracheophyta</taxon>
        <taxon>Spermatophyta</taxon>
        <taxon>Magnoliopsida</taxon>
        <taxon>eudicotyledons</taxon>
        <taxon>Gunneridae</taxon>
        <taxon>Pentapetalae</taxon>
        <taxon>rosids</taxon>
        <taxon>fabids</taxon>
        <taxon>Fabales</taxon>
        <taxon>Fabaceae</taxon>
        <taxon>Papilionoideae</taxon>
        <taxon>50 kb inversion clade</taxon>
        <taxon>NPAAA clade</taxon>
        <taxon>Hologalegina</taxon>
        <taxon>IRL clade</taxon>
        <taxon>Trifolieae</taxon>
        <taxon>Trifolium</taxon>
    </lineage>
</organism>
<dbReference type="EMBL" id="LXQA010230360">
    <property type="protein sequence ID" value="MCI36095.1"/>
    <property type="molecule type" value="Genomic_DNA"/>
</dbReference>
<accession>A0A392RKD6</accession>
<protein>
    <submittedName>
        <fullName evidence="1">Uncharacterized protein</fullName>
    </submittedName>
</protein>
<comment type="caution">
    <text evidence="1">The sequence shown here is derived from an EMBL/GenBank/DDBJ whole genome shotgun (WGS) entry which is preliminary data.</text>
</comment>
<feature type="non-terminal residue" evidence="1">
    <location>
        <position position="1"/>
    </location>
</feature>
<proteinExistence type="predicted"/>
<name>A0A392RKD6_9FABA</name>
<dbReference type="AlphaFoldDB" id="A0A392RKD6"/>
<evidence type="ECO:0000313" key="1">
    <source>
        <dbReference type="EMBL" id="MCI36095.1"/>
    </source>
</evidence>
<keyword evidence="2" id="KW-1185">Reference proteome</keyword>
<sequence>AVIENIVAHGCAKEVSDYLGLGLQFPCKVRLEGEEISGCNKCKSE</sequence>
<evidence type="ECO:0000313" key="2">
    <source>
        <dbReference type="Proteomes" id="UP000265520"/>
    </source>
</evidence>
<dbReference type="Proteomes" id="UP000265520">
    <property type="component" value="Unassembled WGS sequence"/>
</dbReference>